<name>A0A1I2VY07_9HYPH</name>
<sequence length="216" mass="23496">MTPASPPFAPPARSALVQGRAAPALRFHVVGALRRARPHLLVALPVLLGLTALGFGAAAWRVERNNAAIAGLRAGRDVPVGTDASAPLLLARIQDLARRGQAEGIEPLIDALARAGDTDRVARARYALANTRLRQAFSHLERSDLDPAGPLITLARQDYRRALQGNPDYWDAKFNLDVASRLVRDFPEFDRKTGDELKAEPKQIWTDIPGQPRGEP</sequence>
<keyword evidence="2" id="KW-0812">Transmembrane</keyword>
<feature type="region of interest" description="Disordered" evidence="1">
    <location>
        <begin position="191"/>
        <end position="216"/>
    </location>
</feature>
<accession>A0A1I2VY07</accession>
<organism evidence="3 4">
    <name type="scientific">Methylobacterium gossipiicola</name>
    <dbReference type="NCBI Taxonomy" id="582675"/>
    <lineage>
        <taxon>Bacteria</taxon>
        <taxon>Pseudomonadati</taxon>
        <taxon>Pseudomonadota</taxon>
        <taxon>Alphaproteobacteria</taxon>
        <taxon>Hyphomicrobiales</taxon>
        <taxon>Methylobacteriaceae</taxon>
        <taxon>Methylobacterium</taxon>
    </lineage>
</organism>
<dbReference type="EMBL" id="FOPM01000018">
    <property type="protein sequence ID" value="SFG94098.1"/>
    <property type="molecule type" value="Genomic_DNA"/>
</dbReference>
<dbReference type="AlphaFoldDB" id="A0A1I2VY07"/>
<proteinExistence type="predicted"/>
<feature type="compositionally biased region" description="Basic and acidic residues" evidence="1">
    <location>
        <begin position="191"/>
        <end position="201"/>
    </location>
</feature>
<protein>
    <submittedName>
        <fullName evidence="3">MxaK protein</fullName>
    </submittedName>
</protein>
<keyword evidence="2" id="KW-1133">Transmembrane helix</keyword>
<evidence type="ECO:0000313" key="3">
    <source>
        <dbReference type="EMBL" id="SFG94098.1"/>
    </source>
</evidence>
<evidence type="ECO:0000256" key="2">
    <source>
        <dbReference type="SAM" id="Phobius"/>
    </source>
</evidence>
<evidence type="ECO:0000313" key="4">
    <source>
        <dbReference type="Proteomes" id="UP000199229"/>
    </source>
</evidence>
<feature type="transmembrane region" description="Helical" evidence="2">
    <location>
        <begin position="40"/>
        <end position="60"/>
    </location>
</feature>
<evidence type="ECO:0000256" key="1">
    <source>
        <dbReference type="SAM" id="MobiDB-lite"/>
    </source>
</evidence>
<reference evidence="4" key="1">
    <citation type="submission" date="2016-10" db="EMBL/GenBank/DDBJ databases">
        <authorList>
            <person name="Varghese N."/>
            <person name="Submissions S."/>
        </authorList>
    </citation>
    <scope>NUCLEOTIDE SEQUENCE [LARGE SCALE GENOMIC DNA]</scope>
    <source>
        <strain evidence="4">Gh-105</strain>
    </source>
</reference>
<keyword evidence="4" id="KW-1185">Reference proteome</keyword>
<dbReference type="STRING" id="582675.SAMN05192565_11859"/>
<gene>
    <name evidence="3" type="ORF">SAMN05192565_11859</name>
</gene>
<dbReference type="Proteomes" id="UP000199229">
    <property type="component" value="Unassembled WGS sequence"/>
</dbReference>
<keyword evidence="2" id="KW-0472">Membrane</keyword>